<keyword evidence="8" id="KW-1185">Reference proteome</keyword>
<dbReference type="InterPro" id="IPR019762">
    <property type="entry name" value="Dynamin_GTPase_CS"/>
</dbReference>
<evidence type="ECO:0000313" key="7">
    <source>
        <dbReference type="EMBL" id="KAJ2684424.1"/>
    </source>
</evidence>
<dbReference type="Gene3D" id="1.20.120.1240">
    <property type="entry name" value="Dynamin, middle domain"/>
    <property type="match status" value="2"/>
</dbReference>
<keyword evidence="7" id="KW-0378">Hydrolase</keyword>
<dbReference type="InterPro" id="IPR030381">
    <property type="entry name" value="G_DYNAMIN_dom"/>
</dbReference>
<dbReference type="Pfam" id="PF01031">
    <property type="entry name" value="Dynamin_M"/>
    <property type="match status" value="1"/>
</dbReference>
<comment type="caution">
    <text evidence="7">The sequence shown here is derived from an EMBL/GenBank/DDBJ whole genome shotgun (WGS) entry which is preliminary data.</text>
</comment>
<dbReference type="GO" id="GO:0005739">
    <property type="term" value="C:mitochondrion"/>
    <property type="evidence" value="ECO:0007669"/>
    <property type="project" value="TreeGrafter"/>
</dbReference>
<evidence type="ECO:0000256" key="1">
    <source>
        <dbReference type="ARBA" id="ARBA00022741"/>
    </source>
</evidence>
<keyword evidence="1 3" id="KW-0547">Nucleotide-binding</keyword>
<dbReference type="Gene3D" id="3.40.50.300">
    <property type="entry name" value="P-loop containing nucleotide triphosphate hydrolases"/>
    <property type="match status" value="1"/>
</dbReference>
<comment type="similarity">
    <text evidence="3">Belongs to the TRAFAC class dynamin-like GTPase superfamily. Dynamin/Fzo/YdjA family.</text>
</comment>
<accession>A0A9W8GC10</accession>
<dbReference type="GO" id="GO:0005874">
    <property type="term" value="C:microtubule"/>
    <property type="evidence" value="ECO:0007669"/>
    <property type="project" value="TreeGrafter"/>
</dbReference>
<dbReference type="EMBL" id="JANBTX010000211">
    <property type="protein sequence ID" value="KAJ2684424.1"/>
    <property type="molecule type" value="Genomic_DNA"/>
</dbReference>
<dbReference type="InterPro" id="IPR001401">
    <property type="entry name" value="Dynamin_GTPase"/>
</dbReference>
<dbReference type="EC" id="3.6.5.5" evidence="7"/>
<dbReference type="GO" id="GO:0005525">
    <property type="term" value="F:GTP binding"/>
    <property type="evidence" value="ECO:0007669"/>
    <property type="project" value="UniProtKB-KW"/>
</dbReference>
<dbReference type="AlphaFoldDB" id="A0A9W8GC10"/>
<dbReference type="SMART" id="SM00053">
    <property type="entry name" value="DYNc"/>
    <property type="match status" value="1"/>
</dbReference>
<dbReference type="InterPro" id="IPR022812">
    <property type="entry name" value="Dynamin"/>
</dbReference>
<dbReference type="CDD" id="cd08771">
    <property type="entry name" value="DLP_1"/>
    <property type="match status" value="1"/>
</dbReference>
<evidence type="ECO:0000259" key="6">
    <source>
        <dbReference type="PROSITE" id="PS51718"/>
    </source>
</evidence>
<gene>
    <name evidence="7" type="primary">DNM1</name>
    <name evidence="7" type="ORF">IWW39_004915</name>
</gene>
<dbReference type="FunFam" id="3.40.50.300:FF:001027">
    <property type="entry name" value="dynamin-related protein 3A"/>
    <property type="match status" value="1"/>
</dbReference>
<dbReference type="OrthoDB" id="5061070at2759"/>
<dbReference type="Pfam" id="PF02212">
    <property type="entry name" value="GED"/>
    <property type="match status" value="1"/>
</dbReference>
<dbReference type="GO" id="GO:0000266">
    <property type="term" value="P:mitochondrial fission"/>
    <property type="evidence" value="ECO:0007669"/>
    <property type="project" value="TreeGrafter"/>
</dbReference>
<sequence>MDKLIPTVNKLQDVFNTVGQDEIDLPQIVVVGSQSSGKSSVLENIVGRDFLPRGSGIVTRRPLVLQLVNVPYDKESAADSTAPPARAQFLHLPGKVFTDMSEVRREIERETDRLAGSNKGIVKTPIHLRISSADVLNLTLVDLPGITKIPVGDQPSDIESQTRNLVFEYISKPNSIIVAISPANVDIVNSESLKFAREVDPKGSRTIGVITKIDLMDRGTNSLDILTGRVYPLRLGFVGVVNRSQEDTVANKPIAESLAYESDFFLNHPVYRTIQQHCGTGNLAKLLNHLLMQHIRDHLPNIKTKINALISQTEQELSSYGRMTTKNDSVSNASRLLKAVTLFSTEFSNSIEGTAPEMSTAELCGGARLYYIFNEIFASGLDSVNPTANLTNHDIRTAIRNSTGPRASLFVPEIAFQLLVKPQIKSLEPPAQRCVQLAYEELMKIGLSCGNNEMRRYPRLHARVMEVVSDLLRERVGPTAAYVESLISIERAYINTNHPDFIGGPGAISDLQRKMERKRKEASRSRVGNKAVSAARHRSIDAEAVIVNAHGSVDEIVYDTNSIDTNEIDDRLDDGRTRAKHDGMASEHHHRNASASSGSQLRRPVSGSPVGSTSSPNGPAHGKFFTSFFGASGRRDGLHVSADEPRVGHVSVIPVPNRLSNLAGEGTSFDEDVVALSAQMSTDLTTAEQRDEMETTLIRSLIASYFSIVRKSVQDLVPKAIMHLLVNEVCQNMQNRLVEELYKEPLIGDLLQEDPALVAERDQCEAMLGVYKKAFAIINEAM</sequence>
<dbReference type="Pfam" id="PF00350">
    <property type="entry name" value="Dynamin_N"/>
    <property type="match status" value="1"/>
</dbReference>
<dbReference type="InterPro" id="IPR003130">
    <property type="entry name" value="GED"/>
</dbReference>
<proteinExistence type="inferred from homology"/>
<name>A0A9W8GC10_9FUNG</name>
<dbReference type="GO" id="GO:0008017">
    <property type="term" value="F:microtubule binding"/>
    <property type="evidence" value="ECO:0007669"/>
    <property type="project" value="TreeGrafter"/>
</dbReference>
<reference evidence="7" key="1">
    <citation type="submission" date="2022-07" db="EMBL/GenBank/DDBJ databases">
        <title>Phylogenomic reconstructions and comparative analyses of Kickxellomycotina fungi.</title>
        <authorList>
            <person name="Reynolds N.K."/>
            <person name="Stajich J.E."/>
            <person name="Barry K."/>
            <person name="Grigoriev I.V."/>
            <person name="Crous P."/>
            <person name="Smith M.E."/>
        </authorList>
    </citation>
    <scope>NUCLEOTIDE SEQUENCE</scope>
    <source>
        <strain evidence="7">CBS 109367</strain>
    </source>
</reference>
<feature type="compositionally biased region" description="Basic and acidic residues" evidence="4">
    <location>
        <begin position="573"/>
        <end position="587"/>
    </location>
</feature>
<feature type="region of interest" description="Disordered" evidence="4">
    <location>
        <begin position="566"/>
        <end position="619"/>
    </location>
</feature>
<dbReference type="InterPro" id="IPR045063">
    <property type="entry name" value="Dynamin_N"/>
</dbReference>
<protein>
    <submittedName>
        <fullName evidence="7">Dynamin- GTPase protein</fullName>
        <ecNumber evidence="7">3.6.5.5</ecNumber>
    </submittedName>
</protein>
<dbReference type="GO" id="GO:0016020">
    <property type="term" value="C:membrane"/>
    <property type="evidence" value="ECO:0007669"/>
    <property type="project" value="TreeGrafter"/>
</dbReference>
<dbReference type="PRINTS" id="PR00195">
    <property type="entry name" value="DYNAMIN"/>
</dbReference>
<dbReference type="PANTHER" id="PTHR11566:SF235">
    <property type="entry name" value="DYNAMIN-RELATED PROTEIN DNM1"/>
    <property type="match status" value="1"/>
</dbReference>
<dbReference type="PROSITE" id="PS00410">
    <property type="entry name" value="G_DYNAMIN_1"/>
    <property type="match status" value="1"/>
</dbReference>
<dbReference type="GO" id="GO:0048312">
    <property type="term" value="P:intracellular distribution of mitochondria"/>
    <property type="evidence" value="ECO:0007669"/>
    <property type="project" value="TreeGrafter"/>
</dbReference>
<evidence type="ECO:0000256" key="3">
    <source>
        <dbReference type="RuleBase" id="RU003932"/>
    </source>
</evidence>
<dbReference type="GO" id="GO:0016559">
    <property type="term" value="P:peroxisome fission"/>
    <property type="evidence" value="ECO:0007669"/>
    <property type="project" value="TreeGrafter"/>
</dbReference>
<feature type="compositionally biased region" description="Low complexity" evidence="4">
    <location>
        <begin position="604"/>
        <end position="619"/>
    </location>
</feature>
<feature type="domain" description="GED" evidence="5">
    <location>
        <begin position="695"/>
        <end position="782"/>
    </location>
</feature>
<dbReference type="PROSITE" id="PS51388">
    <property type="entry name" value="GED"/>
    <property type="match status" value="1"/>
</dbReference>
<dbReference type="InterPro" id="IPR020850">
    <property type="entry name" value="GED_dom"/>
</dbReference>
<dbReference type="GO" id="GO:0003924">
    <property type="term" value="F:GTPase activity"/>
    <property type="evidence" value="ECO:0007669"/>
    <property type="project" value="InterPro"/>
</dbReference>
<evidence type="ECO:0000256" key="4">
    <source>
        <dbReference type="SAM" id="MobiDB-lite"/>
    </source>
</evidence>
<evidence type="ECO:0000313" key="8">
    <source>
        <dbReference type="Proteomes" id="UP001151516"/>
    </source>
</evidence>
<feature type="domain" description="Dynamin-type G" evidence="6">
    <location>
        <begin position="22"/>
        <end position="300"/>
    </location>
</feature>
<dbReference type="PROSITE" id="PS51718">
    <property type="entry name" value="G_DYNAMIN_2"/>
    <property type="match status" value="1"/>
</dbReference>
<dbReference type="InterPro" id="IPR000375">
    <property type="entry name" value="Dynamin_stalk"/>
</dbReference>
<dbReference type="InterPro" id="IPR027417">
    <property type="entry name" value="P-loop_NTPase"/>
</dbReference>
<dbReference type="SUPFAM" id="SSF52540">
    <property type="entry name" value="P-loop containing nucleoside triphosphate hydrolases"/>
    <property type="match status" value="1"/>
</dbReference>
<keyword evidence="2 3" id="KW-0342">GTP-binding</keyword>
<dbReference type="SMART" id="SM00302">
    <property type="entry name" value="GED"/>
    <property type="match status" value="1"/>
</dbReference>
<dbReference type="Proteomes" id="UP001151516">
    <property type="component" value="Unassembled WGS sequence"/>
</dbReference>
<dbReference type="GO" id="GO:0006897">
    <property type="term" value="P:endocytosis"/>
    <property type="evidence" value="ECO:0007669"/>
    <property type="project" value="TreeGrafter"/>
</dbReference>
<dbReference type="GO" id="GO:0005777">
    <property type="term" value="C:peroxisome"/>
    <property type="evidence" value="ECO:0007669"/>
    <property type="project" value="TreeGrafter"/>
</dbReference>
<evidence type="ECO:0000259" key="5">
    <source>
        <dbReference type="PROSITE" id="PS51388"/>
    </source>
</evidence>
<dbReference type="PANTHER" id="PTHR11566">
    <property type="entry name" value="DYNAMIN"/>
    <property type="match status" value="1"/>
</dbReference>
<organism evidence="7 8">
    <name type="scientific">Coemansia spiralis</name>
    <dbReference type="NCBI Taxonomy" id="417178"/>
    <lineage>
        <taxon>Eukaryota</taxon>
        <taxon>Fungi</taxon>
        <taxon>Fungi incertae sedis</taxon>
        <taxon>Zoopagomycota</taxon>
        <taxon>Kickxellomycotina</taxon>
        <taxon>Kickxellomycetes</taxon>
        <taxon>Kickxellales</taxon>
        <taxon>Kickxellaceae</taxon>
        <taxon>Coemansia</taxon>
    </lineage>
</organism>
<evidence type="ECO:0000256" key="2">
    <source>
        <dbReference type="ARBA" id="ARBA00023134"/>
    </source>
</evidence>